<dbReference type="GO" id="GO:0008713">
    <property type="term" value="F:ADP-heptose-lipopolysaccharide heptosyltransferase activity"/>
    <property type="evidence" value="ECO:0007669"/>
    <property type="project" value="TreeGrafter"/>
</dbReference>
<keyword evidence="2" id="KW-0808">Transferase</keyword>
<reference evidence="3 4" key="1">
    <citation type="submission" date="2011-01" db="EMBL/GenBank/DDBJ databases">
        <authorList>
            <person name="Muzny D."/>
            <person name="Qin X."/>
            <person name="Deng J."/>
            <person name="Jiang H."/>
            <person name="Liu Y."/>
            <person name="Qu J."/>
            <person name="Song X.-Z."/>
            <person name="Zhang L."/>
            <person name="Thornton R."/>
            <person name="Coyle M."/>
            <person name="Francisco L."/>
            <person name="Jackson L."/>
            <person name="Javaid M."/>
            <person name="Korchina V."/>
            <person name="Kovar C."/>
            <person name="Mata R."/>
            <person name="Mathew T."/>
            <person name="Ngo R."/>
            <person name="Nguyen L."/>
            <person name="Nguyen N."/>
            <person name="Okwuonu G."/>
            <person name="Ongeri F."/>
            <person name="Pham C."/>
            <person name="Simmons D."/>
            <person name="Wilczek-Boney K."/>
            <person name="Hale W."/>
            <person name="Jakkamsetti A."/>
            <person name="Pham P."/>
            <person name="Ruth R."/>
            <person name="San Lucas F."/>
            <person name="Warren J."/>
            <person name="Zhang J."/>
            <person name="Zhao Z."/>
            <person name="Zhou C."/>
            <person name="Zhu D."/>
            <person name="Lee S."/>
            <person name="Bess C."/>
            <person name="Blankenburg K."/>
            <person name="Forbes L."/>
            <person name="Fu Q."/>
            <person name="Gubbala S."/>
            <person name="Hirani K."/>
            <person name="Jayaseelan J.C."/>
            <person name="Lara F."/>
            <person name="Munidasa M."/>
            <person name="Palculict T."/>
            <person name="Patil S."/>
            <person name="Pu L.-L."/>
            <person name="Saada N."/>
            <person name="Tang L."/>
            <person name="Weissenberger G."/>
            <person name="Zhu Y."/>
            <person name="Hemphill L."/>
            <person name="Shang Y."/>
            <person name="Youmans B."/>
            <person name="Ayvaz T."/>
            <person name="Ross M."/>
            <person name="Santibanez J."/>
            <person name="Aqrawi P."/>
            <person name="Gross S."/>
            <person name="Joshi V."/>
            <person name="Fowler G."/>
            <person name="Nazareth L."/>
            <person name="Reid J."/>
            <person name="Worley K."/>
            <person name="Petrosino J."/>
            <person name="Highlander S."/>
            <person name="Gibbs R."/>
        </authorList>
    </citation>
    <scope>NUCLEOTIDE SEQUENCE [LARGE SCALE GENOMIC DNA]</scope>
    <source>
        <strain evidence="3 4">ATCC 25976</strain>
    </source>
</reference>
<comment type="caution">
    <text evidence="3">The sequence shown here is derived from an EMBL/GenBank/DDBJ whole genome shotgun (WGS) entry which is preliminary data.</text>
</comment>
<dbReference type="SUPFAM" id="SSF53756">
    <property type="entry name" value="UDP-Glycosyltransferase/glycogen phosphorylase"/>
    <property type="match status" value="1"/>
</dbReference>
<sequence length="343" mass="39200">MKSLVIKLFGTKRLKNEFNFNDINSILLKPIGDAVGDAIVHTLHLRQIKEANPHIKIGVLVTERNKLIYKNAGFIDVILEDNFQTYIQERKKWDLYLDFMPSFTTKSIILDWSLSPKFIVNFGKEPKKHYHLNSVRNYDFSVKVPQYTHIKNYLNYSILKNNLKSDISYTVPFNMEHSEKVEKFWNKNKSIRVLLNPQGSKSEIPPQELKILLEQVPSSYLEKIDFLVTNTNGAKDYIERLNFDVVLSPKTNILEYFAFVNSADIVISVDGGGIHVACACAKPLLAFYANSPKLTNMWAPVVKNGVDSLILTGKNISNSASDTYDFDMGSASIWLNEQLKKRV</sequence>
<dbReference type="Proteomes" id="UP000005467">
    <property type="component" value="Unassembled WGS sequence"/>
</dbReference>
<proteinExistence type="predicted"/>
<evidence type="ECO:0000256" key="2">
    <source>
        <dbReference type="ARBA" id="ARBA00022679"/>
    </source>
</evidence>
<keyword evidence="4" id="KW-1185">Reference proteome</keyword>
<dbReference type="AlphaFoldDB" id="E8KI34"/>
<dbReference type="InterPro" id="IPR051199">
    <property type="entry name" value="LPS_LOS_Heptosyltrfase"/>
</dbReference>
<dbReference type="Gene3D" id="3.40.50.2000">
    <property type="entry name" value="Glycogen Phosphorylase B"/>
    <property type="match status" value="2"/>
</dbReference>
<evidence type="ECO:0000313" key="4">
    <source>
        <dbReference type="Proteomes" id="UP000005467"/>
    </source>
</evidence>
<dbReference type="GO" id="GO:0009244">
    <property type="term" value="P:lipopolysaccharide core region biosynthetic process"/>
    <property type="evidence" value="ECO:0007669"/>
    <property type="project" value="TreeGrafter"/>
</dbReference>
<organism evidence="3 4">
    <name type="scientific">Actinobacillus ureae ATCC 25976</name>
    <dbReference type="NCBI Taxonomy" id="887324"/>
    <lineage>
        <taxon>Bacteria</taxon>
        <taxon>Pseudomonadati</taxon>
        <taxon>Pseudomonadota</taxon>
        <taxon>Gammaproteobacteria</taxon>
        <taxon>Pasteurellales</taxon>
        <taxon>Pasteurellaceae</taxon>
        <taxon>Actinobacillus</taxon>
    </lineage>
</organism>
<dbReference type="InterPro" id="IPR002201">
    <property type="entry name" value="Glyco_trans_9"/>
</dbReference>
<dbReference type="Pfam" id="PF01075">
    <property type="entry name" value="Glyco_transf_9"/>
    <property type="match status" value="1"/>
</dbReference>
<dbReference type="GO" id="GO:0005829">
    <property type="term" value="C:cytosol"/>
    <property type="evidence" value="ECO:0007669"/>
    <property type="project" value="TreeGrafter"/>
</dbReference>
<name>E8KI34_9PAST</name>
<gene>
    <name evidence="3" type="ORF">HMPREF0027_1501</name>
</gene>
<protein>
    <recommendedName>
        <fullName evidence="5">Heptosyltransferase</fullName>
    </recommendedName>
</protein>
<keyword evidence="1" id="KW-0328">Glycosyltransferase</keyword>
<dbReference type="HOGENOM" id="CLU_789082_0_0_6"/>
<evidence type="ECO:0000256" key="1">
    <source>
        <dbReference type="ARBA" id="ARBA00022676"/>
    </source>
</evidence>
<evidence type="ECO:0000313" key="3">
    <source>
        <dbReference type="EMBL" id="EFX91434.1"/>
    </source>
</evidence>
<dbReference type="PANTHER" id="PTHR30160">
    <property type="entry name" value="TETRAACYLDISACCHARIDE 4'-KINASE-RELATED"/>
    <property type="match status" value="1"/>
</dbReference>
<accession>E8KI34</accession>
<evidence type="ECO:0008006" key="5">
    <source>
        <dbReference type="Google" id="ProtNLM"/>
    </source>
</evidence>
<dbReference type="EMBL" id="AEVG01000104">
    <property type="protein sequence ID" value="EFX91434.1"/>
    <property type="molecule type" value="Genomic_DNA"/>
</dbReference>
<dbReference type="RefSeq" id="WP_005623402.1">
    <property type="nucleotide sequence ID" value="NZ_GL831080.1"/>
</dbReference>